<evidence type="ECO:0000256" key="1">
    <source>
        <dbReference type="ARBA" id="ARBA00005336"/>
    </source>
</evidence>
<dbReference type="Pfam" id="PF03422">
    <property type="entry name" value="CBM_6"/>
    <property type="match status" value="1"/>
</dbReference>
<dbReference type="InterPro" id="IPR026891">
    <property type="entry name" value="Fn3-like"/>
</dbReference>
<evidence type="ECO:0000256" key="3">
    <source>
        <dbReference type="ARBA" id="ARBA00022801"/>
    </source>
</evidence>
<accession>A0A1M6L3C6</accession>
<dbReference type="Pfam" id="PF00933">
    <property type="entry name" value="Glyco_hydro_3"/>
    <property type="match status" value="1"/>
</dbReference>
<dbReference type="InterPro" id="IPR036881">
    <property type="entry name" value="Glyco_hydro_3_C_sf"/>
</dbReference>
<dbReference type="InterPro" id="IPR005084">
    <property type="entry name" value="CBM6"/>
</dbReference>
<dbReference type="Gene3D" id="3.40.50.1700">
    <property type="entry name" value="Glycoside hydrolase family 3 C-terminal domain"/>
    <property type="match status" value="1"/>
</dbReference>
<dbReference type="Pfam" id="PF01915">
    <property type="entry name" value="Glyco_hydro_3_C"/>
    <property type="match status" value="1"/>
</dbReference>
<gene>
    <name evidence="5" type="ORF">SAMN02745244_02975</name>
</gene>
<dbReference type="InterPro" id="IPR001764">
    <property type="entry name" value="Glyco_hydro_3_N"/>
</dbReference>
<dbReference type="InterPro" id="IPR006584">
    <property type="entry name" value="Cellulose-bd_IV"/>
</dbReference>
<keyword evidence="6" id="KW-1185">Reference proteome</keyword>
<dbReference type="Gene3D" id="2.60.120.260">
    <property type="entry name" value="Galactose-binding domain-like"/>
    <property type="match status" value="1"/>
</dbReference>
<dbReference type="PROSITE" id="PS51175">
    <property type="entry name" value="CBM6"/>
    <property type="match status" value="1"/>
</dbReference>
<dbReference type="SUPFAM" id="SSF49899">
    <property type="entry name" value="Concanavalin A-like lectins/glucanases"/>
    <property type="match status" value="1"/>
</dbReference>
<evidence type="ECO:0000313" key="5">
    <source>
        <dbReference type="EMBL" id="SHJ65559.1"/>
    </source>
</evidence>
<protein>
    <submittedName>
        <fullName evidence="5">Carbohydrate binding module (Family 6)</fullName>
    </submittedName>
</protein>
<dbReference type="InterPro" id="IPR036962">
    <property type="entry name" value="Glyco_hydro_3_N_sf"/>
</dbReference>
<dbReference type="Gene3D" id="2.60.120.200">
    <property type="match status" value="1"/>
</dbReference>
<dbReference type="Pfam" id="PF14310">
    <property type="entry name" value="Fn3-like"/>
    <property type="match status" value="1"/>
</dbReference>
<reference evidence="5 6" key="1">
    <citation type="submission" date="2016-11" db="EMBL/GenBank/DDBJ databases">
        <authorList>
            <person name="Jaros S."/>
            <person name="Januszkiewicz K."/>
            <person name="Wedrychowicz H."/>
        </authorList>
    </citation>
    <scope>NUCLEOTIDE SEQUENCE [LARGE SCALE GENOMIC DNA]</scope>
    <source>
        <strain evidence="5 6">DSM 12906</strain>
    </source>
</reference>
<dbReference type="Gene3D" id="2.60.40.10">
    <property type="entry name" value="Immunoglobulins"/>
    <property type="match status" value="1"/>
</dbReference>
<dbReference type="InterPro" id="IPR002772">
    <property type="entry name" value="Glyco_hydro_3_C"/>
</dbReference>
<evidence type="ECO:0000259" key="4">
    <source>
        <dbReference type="PROSITE" id="PS51175"/>
    </source>
</evidence>
<dbReference type="InterPro" id="IPR017853">
    <property type="entry name" value="GH"/>
</dbReference>
<dbReference type="PANTHER" id="PTHR42715">
    <property type="entry name" value="BETA-GLUCOSIDASE"/>
    <property type="match status" value="1"/>
</dbReference>
<keyword evidence="2" id="KW-0732">Signal</keyword>
<dbReference type="EMBL" id="FQZG01000066">
    <property type="protein sequence ID" value="SHJ65559.1"/>
    <property type="molecule type" value="Genomic_DNA"/>
</dbReference>
<dbReference type="Proteomes" id="UP000184512">
    <property type="component" value="Unassembled WGS sequence"/>
</dbReference>
<dbReference type="SUPFAM" id="SSF51445">
    <property type="entry name" value="(Trans)glycosidases"/>
    <property type="match status" value="1"/>
</dbReference>
<dbReference type="InterPro" id="IPR013783">
    <property type="entry name" value="Ig-like_fold"/>
</dbReference>
<dbReference type="GO" id="GO:0005975">
    <property type="term" value="P:carbohydrate metabolic process"/>
    <property type="evidence" value="ECO:0007669"/>
    <property type="project" value="InterPro"/>
</dbReference>
<feature type="domain" description="CBM6" evidence="4">
    <location>
        <begin position="1257"/>
        <end position="1384"/>
    </location>
</feature>
<dbReference type="GO" id="GO:0004553">
    <property type="term" value="F:hydrolase activity, hydrolyzing O-glycosyl compounds"/>
    <property type="evidence" value="ECO:0007669"/>
    <property type="project" value="InterPro"/>
</dbReference>
<dbReference type="InterPro" id="IPR008979">
    <property type="entry name" value="Galactose-bd-like_sf"/>
</dbReference>
<dbReference type="SMART" id="SM01217">
    <property type="entry name" value="Fn3_like"/>
    <property type="match status" value="1"/>
</dbReference>
<dbReference type="SUPFAM" id="SSF52279">
    <property type="entry name" value="Beta-D-glucan exohydrolase, C-terminal domain"/>
    <property type="match status" value="1"/>
</dbReference>
<evidence type="ECO:0000256" key="2">
    <source>
        <dbReference type="ARBA" id="ARBA00022729"/>
    </source>
</evidence>
<dbReference type="SUPFAM" id="SSF49785">
    <property type="entry name" value="Galactose-binding domain-like"/>
    <property type="match status" value="1"/>
</dbReference>
<proteinExistence type="inferred from homology"/>
<dbReference type="InterPro" id="IPR013320">
    <property type="entry name" value="ConA-like_dom_sf"/>
</dbReference>
<dbReference type="STRING" id="1123357.SAMN02745244_02975"/>
<organism evidence="5 6">
    <name type="scientific">Tessaracoccus bendigoensis DSM 12906</name>
    <dbReference type="NCBI Taxonomy" id="1123357"/>
    <lineage>
        <taxon>Bacteria</taxon>
        <taxon>Bacillati</taxon>
        <taxon>Actinomycetota</taxon>
        <taxon>Actinomycetes</taxon>
        <taxon>Propionibacteriales</taxon>
        <taxon>Propionibacteriaceae</taxon>
        <taxon>Tessaracoccus</taxon>
    </lineage>
</organism>
<name>A0A1M6L3C6_9ACTN</name>
<dbReference type="GO" id="GO:0030246">
    <property type="term" value="F:carbohydrate binding"/>
    <property type="evidence" value="ECO:0007669"/>
    <property type="project" value="InterPro"/>
</dbReference>
<dbReference type="SMART" id="SM00606">
    <property type="entry name" value="CBD_IV"/>
    <property type="match status" value="1"/>
</dbReference>
<comment type="similarity">
    <text evidence="1">Belongs to the glycosyl hydrolase 3 family.</text>
</comment>
<dbReference type="Gene3D" id="3.20.20.300">
    <property type="entry name" value="Glycoside hydrolase, family 3, N-terminal domain"/>
    <property type="match status" value="1"/>
</dbReference>
<evidence type="ECO:0000313" key="6">
    <source>
        <dbReference type="Proteomes" id="UP000184512"/>
    </source>
</evidence>
<dbReference type="PANTHER" id="PTHR42715:SF10">
    <property type="entry name" value="BETA-GLUCOSIDASE"/>
    <property type="match status" value="1"/>
</dbReference>
<dbReference type="InterPro" id="IPR050288">
    <property type="entry name" value="Cellulose_deg_GH3"/>
</dbReference>
<keyword evidence="3" id="KW-0378">Hydrolase</keyword>
<sequence>MAYVRPGRIRSLVAGVAAATLAVGMLVSPLSPATEAEAALLPGLSGLSRAAATEGIVMLQNDGDVLPLSADRTISVFGRVQVNYFAVGYGSGGDVKTPYRINLLDGLRRNPGIQINENLASVYESWTAANPPNDGWWGNWPTSYPEMPLTDAQVSDAAAASDTAVVVIGRSAGEDRESSDTEGSYRLTTAERDMLSKVNANFDKIVVLLNTGNLIDMSWQADYPNIDSLLYVWQGGMESGSAVADVLAGYDSPSGKLPQTIAKTLADYPSSANFGGLEFNNYAEDIFVGYRYFETFAQDKVLYPFGYGLSYTTFDTETTDVSEADGRISVDVKVTNTGELRGKQVVQAYYGAPQGELGKAARSLIAYAKTSTLNPGASEEITLTFSVSEMASYDDGGYTGHESAWVLEAGDYPIYVGNDVRSAPQVGVHNEPTLRVTEQLEQAVAPRVAFDRWHAAAGEDGAVELTTDQAVPLEKADQLKPRVEAQIESDAPNLPYGEGDKGIDLIDVYQDNNTMDEFMAQLSVDDLVALTSGAGAMEHPFGIPGNAATYGGTNTTLRDTYGIPPMSTTDGPSGIRMTAQATLLPIGTLLASTFNDRLVESLYAGVGQEMVLNGSDVLLAPGMNIIRNPLAGRNFEYFSEDPVLTGSMGAATTRGLQSEGVSATPKHFAANNQEVRRNTNDSRVSERALREIYLKGFEIVMKSAKPDNIMTAYNRVNGSWAHQNFDLVTTVLRDQWGWDGIVMTDWWIQVQPCADISLTGTVLTGNACRVRSGVDVLMPGDQNLSAGSPVAAVAAGTLNIGEVQRSARKTLAFAMDSATFRKAHDLPLADYEAAHWFDVDQPAMSVAPQLTKLTLDGNDVPGFSPLTTDYRIYAKDLSNLPTVAAEAADGLEVTVTQATAESPIASVLVVASDGGQSRYRVAFSTDSNLPLPEGVQKAVIRSVNINGAPFLPFYETTYAYTLNGFTPAEITIDNIVAPAGVTVEEVRDGNRIILRADTDGHRRDYVFTTVPPTGGTYPVSDDFSGAELKDAWTVEDQTDNFVKNDGDITLTTQDGDWHEGATGQKNTVWQHAAGSWTSVTELSYDTLPYQSYHQLGVVVFQDEDNYLQLRLAYNNWDGNVSTPLQFTVKNETAASSAETSIDAAGLAPAPGDPLLLRVQKAEDVFTFSVSVDGGANWIPVGDPVTKAMAEPKFALQVSNGALGATTDQGGGPTAGQPMVPIEVTYDAVTFSDVVPDPSENPELPAGTKTTLAASGDTVMKFASAFYRTSGLQLADCSGACTGQSVGGTANGAYLLYNVVAPAEGDYVVSPQISGASAAGGLDQLSFSIYVDEQLATTFTRGGGTGGAQNWVELAGQPVHLQKGLNKVKVQLNSGGLNLDYLRFTAPESARELAFEPAVQTRCLAGKAYVGVTVKNTDTVPLSVEFKTAFGNKSYAQVAPGKNAFNQFATRLVSLDAGSVEIKVGATIDGEPVSVTRTLTYAAASCS</sequence>
<dbReference type="PRINTS" id="PR00133">
    <property type="entry name" value="GLHYDRLASE3"/>
</dbReference>